<dbReference type="GO" id="GO:0036373">
    <property type="term" value="F:L-fucose mutarotase activity"/>
    <property type="evidence" value="ECO:0007669"/>
    <property type="project" value="UniProtKB-EC"/>
</dbReference>
<dbReference type="EMBL" id="JACHVY010000002">
    <property type="protein sequence ID" value="MBB2901883.1"/>
    <property type="molecule type" value="Genomic_DNA"/>
</dbReference>
<dbReference type="AlphaFoldDB" id="A0A7W4TMW0"/>
<evidence type="ECO:0000256" key="3">
    <source>
        <dbReference type="ARBA" id="ARBA00036324"/>
    </source>
</evidence>
<dbReference type="InterPro" id="IPR007721">
    <property type="entry name" value="RbsD_FucU"/>
</dbReference>
<dbReference type="GO" id="GO:0006004">
    <property type="term" value="P:fucose metabolic process"/>
    <property type="evidence" value="ECO:0007669"/>
    <property type="project" value="TreeGrafter"/>
</dbReference>
<evidence type="ECO:0000256" key="1">
    <source>
        <dbReference type="ARBA" id="ARBA00000223"/>
    </source>
</evidence>
<sequence length="144" mass="14858">MLTYDLLHPQLLAGLAAAGHGDRVVLADGNFPLRAGTNPSVPIVHLNLRPGLVTVLDVLEPLLGAVPVEAATVMASPDGAPVPAHDDYARLLGGRAALSAVDRWAFYAQSRADDVALVVATADQRLCANLILTVGVRTAPAGTP</sequence>
<name>A0A7W4TMW0_KINRA</name>
<accession>A0A7W4TMW0</accession>
<reference evidence="4 5" key="2">
    <citation type="submission" date="2020-08" db="EMBL/GenBank/DDBJ databases">
        <authorList>
            <person name="Partida-Martinez L."/>
            <person name="Huntemann M."/>
            <person name="Clum A."/>
            <person name="Wang J."/>
            <person name="Palaniappan K."/>
            <person name="Ritter S."/>
            <person name="Chen I.-M."/>
            <person name="Stamatis D."/>
            <person name="Reddy T."/>
            <person name="O'Malley R."/>
            <person name="Daum C."/>
            <person name="Shapiro N."/>
            <person name="Ivanova N."/>
            <person name="Kyrpides N."/>
            <person name="Woyke T."/>
        </authorList>
    </citation>
    <scope>NUCLEOTIDE SEQUENCE [LARGE SCALE GENOMIC DNA]</scope>
    <source>
        <strain evidence="4 5">AS2.23</strain>
    </source>
</reference>
<organism evidence="4 5">
    <name type="scientific">Kineococcus radiotolerans</name>
    <dbReference type="NCBI Taxonomy" id="131568"/>
    <lineage>
        <taxon>Bacteria</taxon>
        <taxon>Bacillati</taxon>
        <taxon>Actinomycetota</taxon>
        <taxon>Actinomycetes</taxon>
        <taxon>Kineosporiales</taxon>
        <taxon>Kineosporiaceae</taxon>
        <taxon>Kineococcus</taxon>
    </lineage>
</organism>
<dbReference type="RefSeq" id="WP_183391822.1">
    <property type="nucleotide sequence ID" value="NZ_JACHVY010000002.1"/>
</dbReference>
<dbReference type="Pfam" id="PF05025">
    <property type="entry name" value="RbsD_FucU"/>
    <property type="match status" value="1"/>
</dbReference>
<evidence type="ECO:0000256" key="2">
    <source>
        <dbReference type="ARBA" id="ARBA00023235"/>
    </source>
</evidence>
<keyword evidence="2 4" id="KW-0413">Isomerase</keyword>
<comment type="catalytic activity">
    <reaction evidence="1">
        <text>beta-D-ribopyranose = beta-D-ribofuranose</text>
        <dbReference type="Rhea" id="RHEA:25432"/>
        <dbReference type="ChEBI" id="CHEBI:27476"/>
        <dbReference type="ChEBI" id="CHEBI:47002"/>
        <dbReference type="EC" id="5.4.99.62"/>
    </reaction>
</comment>
<dbReference type="Proteomes" id="UP000533269">
    <property type="component" value="Unassembled WGS sequence"/>
</dbReference>
<dbReference type="InterPro" id="IPR023750">
    <property type="entry name" value="RbsD-like_sf"/>
</dbReference>
<proteinExistence type="predicted"/>
<comment type="caution">
    <text evidence="4">The sequence shown here is derived from an EMBL/GenBank/DDBJ whole genome shotgun (WGS) entry which is preliminary data.</text>
</comment>
<dbReference type="SUPFAM" id="SSF102546">
    <property type="entry name" value="RbsD-like"/>
    <property type="match status" value="1"/>
</dbReference>
<comment type="catalytic activity">
    <reaction evidence="3">
        <text>alpha-L-fucose = beta-L-fucose</text>
        <dbReference type="Rhea" id="RHEA:25580"/>
        <dbReference type="ChEBI" id="CHEBI:42548"/>
        <dbReference type="ChEBI" id="CHEBI:42589"/>
        <dbReference type="EC" id="5.1.3.29"/>
    </reaction>
</comment>
<evidence type="ECO:0000313" key="5">
    <source>
        <dbReference type="Proteomes" id="UP000533269"/>
    </source>
</evidence>
<gene>
    <name evidence="4" type="ORF">FHR75_002698</name>
</gene>
<reference evidence="4 5" key="1">
    <citation type="submission" date="2020-08" db="EMBL/GenBank/DDBJ databases">
        <title>The Agave Microbiome: Exploring the role of microbial communities in plant adaptations to desert environments.</title>
        <authorList>
            <person name="Partida-Martinez L.P."/>
        </authorList>
    </citation>
    <scope>NUCLEOTIDE SEQUENCE [LARGE SCALE GENOMIC DNA]</scope>
    <source>
        <strain evidence="4 5">AS2.23</strain>
    </source>
</reference>
<evidence type="ECO:0000313" key="4">
    <source>
        <dbReference type="EMBL" id="MBB2901883.1"/>
    </source>
</evidence>
<dbReference type="GO" id="GO:0042806">
    <property type="term" value="F:fucose binding"/>
    <property type="evidence" value="ECO:0007669"/>
    <property type="project" value="TreeGrafter"/>
</dbReference>
<protein>
    <submittedName>
        <fullName evidence="4">L-fucose mutarotase</fullName>
        <ecNumber evidence="4">5.1.3.29</ecNumber>
    </submittedName>
</protein>
<dbReference type="PANTHER" id="PTHR31690:SF4">
    <property type="entry name" value="FUCOSE MUTAROTASE"/>
    <property type="match status" value="1"/>
</dbReference>
<dbReference type="EC" id="5.1.3.29" evidence="4"/>
<dbReference type="PANTHER" id="PTHR31690">
    <property type="entry name" value="FUCOSE MUTAROTASE"/>
    <property type="match status" value="1"/>
</dbReference>
<dbReference type="InterPro" id="IPR050443">
    <property type="entry name" value="RbsD/FucU_mutarotase"/>
</dbReference>
<dbReference type="Gene3D" id="3.40.1650.10">
    <property type="entry name" value="RbsD-like domain"/>
    <property type="match status" value="1"/>
</dbReference>
<dbReference type="GO" id="GO:0062193">
    <property type="term" value="F:D-ribose pyranase activity"/>
    <property type="evidence" value="ECO:0007669"/>
    <property type="project" value="UniProtKB-EC"/>
</dbReference>